<feature type="transmembrane region" description="Helical" evidence="2">
    <location>
        <begin position="644"/>
        <end position="668"/>
    </location>
</feature>
<feature type="region of interest" description="Disordered" evidence="1">
    <location>
        <begin position="830"/>
        <end position="849"/>
    </location>
</feature>
<feature type="transmembrane region" description="Helical" evidence="2">
    <location>
        <begin position="767"/>
        <end position="788"/>
    </location>
</feature>
<dbReference type="InterPro" id="IPR036736">
    <property type="entry name" value="ACP-like_sf"/>
</dbReference>
<dbReference type="InterPro" id="IPR009081">
    <property type="entry name" value="PP-bd_ACP"/>
</dbReference>
<feature type="domain" description="AMP-dependent synthetase/ligase" evidence="3">
    <location>
        <begin position="109"/>
        <end position="326"/>
    </location>
</feature>
<feature type="transmembrane region" description="Helical" evidence="2">
    <location>
        <begin position="546"/>
        <end position="574"/>
    </location>
</feature>
<reference evidence="7" key="1">
    <citation type="journal article" date="2019" name="Int. J. Syst. Evol. Microbiol.">
        <title>The Global Catalogue of Microorganisms (GCM) 10K type strain sequencing project: providing services to taxonomists for standard genome sequencing and annotation.</title>
        <authorList>
            <consortium name="The Broad Institute Genomics Platform"/>
            <consortium name="The Broad Institute Genome Sequencing Center for Infectious Disease"/>
            <person name="Wu L."/>
            <person name="Ma J."/>
        </authorList>
    </citation>
    <scope>NUCLEOTIDE SEQUENCE [LARGE SCALE GENOMIC DNA]</scope>
    <source>
        <strain evidence="7">JCM 13008</strain>
    </source>
</reference>
<organism evidence="6 7">
    <name type="scientific">Nocardioides dubius</name>
    <dbReference type="NCBI Taxonomy" id="317019"/>
    <lineage>
        <taxon>Bacteria</taxon>
        <taxon>Bacillati</taxon>
        <taxon>Actinomycetota</taxon>
        <taxon>Actinomycetes</taxon>
        <taxon>Propionibacteriales</taxon>
        <taxon>Nocardioidaceae</taxon>
        <taxon>Nocardioides</taxon>
    </lineage>
</organism>
<feature type="transmembrane region" description="Helical" evidence="2">
    <location>
        <begin position="800"/>
        <end position="821"/>
    </location>
</feature>
<feature type="domain" description="Acyltransferase 3" evidence="5">
    <location>
        <begin position="547"/>
        <end position="819"/>
    </location>
</feature>
<sequence length="849" mass="91530">MFASPPLPTVGFLGDLARFGEATAVIADGRRVTHRELAGAAADFAATLGPQRRLVLLAGRNDLASLTAYVGTLGAGHVPLLCDVRHLDRMREAYSPDTVVLDGVIVSQQPTPQHDLHPELALLLSTSGSTGSPKLVRLSQENLRSNAEAIASYLQLRPTDLAVTTLPPHYCYGLSVIHSHLHLGAAVLLNEHSVLDDAFWQAAQQHRITSFAGVPYTFDLLDRVGFADRIPASLRHVTQAGGRLQPERVAALARLGEQRGFDLVVMYGATEATARMAWLPPHRAAQAPDAIGVAIPGGTLRLESMPELGADVGELVYAGPNVMLGYAETPADLAAGRTVSELRTGDVARIGHDGLIRIVGRRSRFAKIFGLRIDLDEAERTLDAAGLPARCADGGERLVVALTGPLSAADRTRVVATAQQEWGLVPSAVRVVEVDAFPRLANDKVDYRALVAHAAQEPTGSTSDAEGPGLAERISRTFAEILGVEPQLTDTFVGLGGDSLSYVEASVRLEQLLGGLPPGWHTRSIEQLASTADPPIRRGRQVETSVLLRAVAIFAIVATHANLLTLLGGAHLLLGISGYNYIRFQPQGDTGARVRAHLTSVARVALPAIAWIGAVTLIAGTYPWRSVFLVNGILGPRGWSEPAWHFWFIEALVALLLGLCALTAVPWWRTAERRWPFWLPFLIACGALVTRYEIWEPRGGDDIHRAHMLLWIFAIGCSIARAEQRWQRLLVSALIIAVVPGFFENPAREAFLAAGLLLLIWVRTVRLPGWLATATATLASASLYVYLTHWQVYPWLEDRFPPLAVAASLAVGIGVAALAAAGGDATRRLLSRRSRRPAAPVARREPSPR</sequence>
<evidence type="ECO:0000256" key="2">
    <source>
        <dbReference type="SAM" id="Phobius"/>
    </source>
</evidence>
<dbReference type="Gene3D" id="3.40.50.12780">
    <property type="entry name" value="N-terminal domain of ligase-like"/>
    <property type="match status" value="1"/>
</dbReference>
<dbReference type="SUPFAM" id="SSF56801">
    <property type="entry name" value="Acetyl-CoA synthetase-like"/>
    <property type="match status" value="1"/>
</dbReference>
<protein>
    <submittedName>
        <fullName evidence="6">AMP-binding protein</fullName>
    </submittedName>
</protein>
<evidence type="ECO:0000259" key="4">
    <source>
        <dbReference type="Pfam" id="PF00550"/>
    </source>
</evidence>
<feature type="transmembrane region" description="Helical" evidence="2">
    <location>
        <begin position="604"/>
        <end position="624"/>
    </location>
</feature>
<keyword evidence="2" id="KW-0472">Membrane</keyword>
<evidence type="ECO:0000259" key="3">
    <source>
        <dbReference type="Pfam" id="PF00501"/>
    </source>
</evidence>
<keyword evidence="2" id="KW-0812">Transmembrane</keyword>
<dbReference type="Pfam" id="PF00550">
    <property type="entry name" value="PP-binding"/>
    <property type="match status" value="1"/>
</dbReference>
<dbReference type="EMBL" id="BAAALG010000012">
    <property type="protein sequence ID" value="GAA1109289.1"/>
    <property type="molecule type" value="Genomic_DNA"/>
</dbReference>
<name>A0ABP4EKL0_9ACTN</name>
<dbReference type="SUPFAM" id="SSF47336">
    <property type="entry name" value="ACP-like"/>
    <property type="match status" value="1"/>
</dbReference>
<dbReference type="PANTHER" id="PTHR43767:SF1">
    <property type="entry name" value="NONRIBOSOMAL PEPTIDE SYNTHASE PES1 (EUROFUNG)-RELATED"/>
    <property type="match status" value="1"/>
</dbReference>
<dbReference type="Pfam" id="PF01757">
    <property type="entry name" value="Acyl_transf_3"/>
    <property type="match status" value="1"/>
</dbReference>
<dbReference type="InterPro" id="IPR002656">
    <property type="entry name" value="Acyl_transf_3_dom"/>
</dbReference>
<dbReference type="RefSeq" id="WP_343995840.1">
    <property type="nucleotide sequence ID" value="NZ_BAAALG010000012.1"/>
</dbReference>
<dbReference type="InterPro" id="IPR000873">
    <property type="entry name" value="AMP-dep_synth/lig_dom"/>
</dbReference>
<keyword evidence="7" id="KW-1185">Reference proteome</keyword>
<evidence type="ECO:0000313" key="7">
    <source>
        <dbReference type="Proteomes" id="UP001501581"/>
    </source>
</evidence>
<dbReference type="PANTHER" id="PTHR43767">
    <property type="entry name" value="LONG-CHAIN-FATTY-ACID--COA LIGASE"/>
    <property type="match status" value="1"/>
</dbReference>
<accession>A0ABP4EKL0</accession>
<evidence type="ECO:0000256" key="1">
    <source>
        <dbReference type="SAM" id="MobiDB-lite"/>
    </source>
</evidence>
<dbReference type="Proteomes" id="UP001501581">
    <property type="component" value="Unassembled WGS sequence"/>
</dbReference>
<feature type="transmembrane region" description="Helical" evidence="2">
    <location>
        <begin position="706"/>
        <end position="722"/>
    </location>
</feature>
<proteinExistence type="predicted"/>
<evidence type="ECO:0000313" key="6">
    <source>
        <dbReference type="EMBL" id="GAA1109289.1"/>
    </source>
</evidence>
<feature type="domain" description="Carrier" evidence="4">
    <location>
        <begin position="473"/>
        <end position="514"/>
    </location>
</feature>
<comment type="caution">
    <text evidence="6">The sequence shown here is derived from an EMBL/GenBank/DDBJ whole genome shotgun (WGS) entry which is preliminary data.</text>
</comment>
<feature type="transmembrane region" description="Helical" evidence="2">
    <location>
        <begin position="675"/>
        <end position="694"/>
    </location>
</feature>
<gene>
    <name evidence="6" type="ORF">GCM10009668_32020</name>
</gene>
<evidence type="ECO:0000259" key="5">
    <source>
        <dbReference type="Pfam" id="PF01757"/>
    </source>
</evidence>
<dbReference type="InterPro" id="IPR042099">
    <property type="entry name" value="ANL_N_sf"/>
</dbReference>
<dbReference type="Pfam" id="PF00501">
    <property type="entry name" value="AMP-binding"/>
    <property type="match status" value="1"/>
</dbReference>
<dbReference type="InterPro" id="IPR050237">
    <property type="entry name" value="ATP-dep_AMP-bd_enzyme"/>
</dbReference>
<keyword evidence="2" id="KW-1133">Transmembrane helix</keyword>